<comment type="caution">
    <text evidence="2">The sequence shown here is derived from an EMBL/GenBank/DDBJ whole genome shotgun (WGS) entry which is preliminary data.</text>
</comment>
<accession>A0ABU3NZ62</accession>
<feature type="chain" id="PRO_5045804137" evidence="1">
    <location>
        <begin position="26"/>
        <end position="144"/>
    </location>
</feature>
<dbReference type="Proteomes" id="UP001254848">
    <property type="component" value="Unassembled WGS sequence"/>
</dbReference>
<keyword evidence="3" id="KW-1185">Reference proteome</keyword>
<reference evidence="2 3" key="1">
    <citation type="submission" date="2023-07" db="EMBL/GenBank/DDBJ databases">
        <title>The novel representative of Negativicutes class, Anaeroselena agilis gen. nov. sp. nov.</title>
        <authorList>
            <person name="Prokofeva M.I."/>
            <person name="Elcheninov A.G."/>
            <person name="Klyukina A."/>
            <person name="Kublanov I.V."/>
            <person name="Frolov E.N."/>
            <person name="Podosokorskaya O.A."/>
        </authorList>
    </citation>
    <scope>NUCLEOTIDE SEQUENCE [LARGE SCALE GENOMIC DNA]</scope>
    <source>
        <strain evidence="2 3">4137-cl</strain>
    </source>
</reference>
<evidence type="ECO:0000313" key="2">
    <source>
        <dbReference type="EMBL" id="MDT8902093.1"/>
    </source>
</evidence>
<name>A0ABU3NZ62_9FIRM</name>
<gene>
    <name evidence="2" type="ORF">Q4T40_12630</name>
</gene>
<dbReference type="EMBL" id="JAUOZS010000001">
    <property type="protein sequence ID" value="MDT8902093.1"/>
    <property type="molecule type" value="Genomic_DNA"/>
</dbReference>
<proteinExistence type="predicted"/>
<organism evidence="2 3">
    <name type="scientific">Anaeroselena agilis</name>
    <dbReference type="NCBI Taxonomy" id="3063788"/>
    <lineage>
        <taxon>Bacteria</taxon>
        <taxon>Bacillati</taxon>
        <taxon>Bacillota</taxon>
        <taxon>Negativicutes</taxon>
        <taxon>Acetonemataceae</taxon>
        <taxon>Anaeroselena</taxon>
    </lineage>
</organism>
<feature type="signal peptide" evidence="1">
    <location>
        <begin position="1"/>
        <end position="25"/>
    </location>
</feature>
<evidence type="ECO:0000256" key="1">
    <source>
        <dbReference type="SAM" id="SignalP"/>
    </source>
</evidence>
<keyword evidence="1" id="KW-0732">Signal</keyword>
<protein>
    <submittedName>
        <fullName evidence="2">Uncharacterized protein</fullName>
    </submittedName>
</protein>
<sequence>MSKTRLVIGLMLLGVLLAFSAPAAASPFDPSVVKVSVDDSLWNSYHIAPEPQSGDTITLHRIIKAEVTILTTGNREFATHVFTPKDDKPHRFTIPHGVTNLKVRLKTWTADDVVWTTLVDLKDIGDNLVVKAVRSYQAVYTPGF</sequence>
<dbReference type="RefSeq" id="WP_413780582.1">
    <property type="nucleotide sequence ID" value="NZ_JAUOZS010000001.1"/>
</dbReference>
<evidence type="ECO:0000313" key="3">
    <source>
        <dbReference type="Proteomes" id="UP001254848"/>
    </source>
</evidence>